<evidence type="ECO:0000313" key="12">
    <source>
        <dbReference type="Ensembl" id="ENSDCDP00010017242.1"/>
    </source>
</evidence>
<evidence type="ECO:0000256" key="1">
    <source>
        <dbReference type="ARBA" id="ARBA00004170"/>
    </source>
</evidence>
<reference evidence="12" key="3">
    <citation type="submission" date="2025-09" db="UniProtKB">
        <authorList>
            <consortium name="Ensembl"/>
        </authorList>
    </citation>
    <scope>IDENTIFICATION</scope>
</reference>
<feature type="region of interest" description="Disordered" evidence="7">
    <location>
        <begin position="1"/>
        <end position="35"/>
    </location>
</feature>
<dbReference type="GO" id="GO:0098839">
    <property type="term" value="C:postsynaptic density membrane"/>
    <property type="evidence" value="ECO:0007669"/>
    <property type="project" value="TreeGrafter"/>
</dbReference>
<dbReference type="FunFam" id="2.30.42.10:FF:000049">
    <property type="entry name" value="disks large homolog 1 isoform X1"/>
    <property type="match status" value="1"/>
</dbReference>
<dbReference type="GO" id="GO:0031594">
    <property type="term" value="C:neuromuscular junction"/>
    <property type="evidence" value="ECO:0007669"/>
    <property type="project" value="InterPro"/>
</dbReference>
<evidence type="ECO:0000259" key="11">
    <source>
        <dbReference type="PROSITE" id="PS50106"/>
    </source>
</evidence>
<evidence type="ECO:0000313" key="13">
    <source>
        <dbReference type="Proteomes" id="UP000694580"/>
    </source>
</evidence>
<organism evidence="12 13">
    <name type="scientific">Denticeps clupeoides</name>
    <name type="common">denticle herring</name>
    <dbReference type="NCBI Taxonomy" id="299321"/>
    <lineage>
        <taxon>Eukaryota</taxon>
        <taxon>Metazoa</taxon>
        <taxon>Chordata</taxon>
        <taxon>Craniata</taxon>
        <taxon>Vertebrata</taxon>
        <taxon>Euteleostomi</taxon>
        <taxon>Actinopterygii</taxon>
        <taxon>Neopterygii</taxon>
        <taxon>Teleostei</taxon>
        <taxon>Clupei</taxon>
        <taxon>Clupeiformes</taxon>
        <taxon>Denticipitoidei</taxon>
        <taxon>Denticipitidae</taxon>
        <taxon>Denticeps</taxon>
    </lineage>
</organism>
<feature type="transmembrane region" description="Helical" evidence="8">
    <location>
        <begin position="156"/>
        <end position="178"/>
    </location>
</feature>
<dbReference type="Gene3D" id="2.30.42.10">
    <property type="match status" value="3"/>
</dbReference>
<reference evidence="12 13" key="1">
    <citation type="submission" date="2020-06" db="EMBL/GenBank/DDBJ databases">
        <authorList>
            <consortium name="Wellcome Sanger Institute Data Sharing"/>
        </authorList>
    </citation>
    <scope>NUCLEOTIDE SEQUENCE [LARGE SCALE GENOMIC DNA]</scope>
</reference>
<dbReference type="SMART" id="SM00228">
    <property type="entry name" value="PDZ"/>
    <property type="match status" value="3"/>
</dbReference>
<keyword evidence="8" id="KW-1133">Transmembrane helix</keyword>
<dbReference type="FunFam" id="2.30.42.10:FF:000001">
    <property type="entry name" value="Disks large homolog 1 isoform 2"/>
    <property type="match status" value="1"/>
</dbReference>
<gene>
    <name evidence="12" type="primary">DLG1</name>
</gene>
<dbReference type="GO" id="GO:0043113">
    <property type="term" value="P:receptor clustering"/>
    <property type="evidence" value="ECO:0007669"/>
    <property type="project" value="TreeGrafter"/>
</dbReference>
<dbReference type="GO" id="GO:0035255">
    <property type="term" value="F:ionotropic glutamate receptor binding"/>
    <property type="evidence" value="ECO:0007669"/>
    <property type="project" value="TreeGrafter"/>
</dbReference>
<keyword evidence="8" id="KW-0812">Transmembrane</keyword>
<sequence>MKKADRRQRGSPGRRSAAAAADGSERPADDNMSPSVKNLDCFSPMLCHCKVACTNSTISLMFGCKKYRYQDEDPTSPAEHSSPQLPSEMPAPELVQVSEKNISQIENVHGYVSQAHISPMKPTDAVPPPPAPIIPVIPIVPVPAETTVIPAPTSQVLFIIIFFSSSLSFPPLSVLLIFGNSGLGFSIAGGTDNPHIGEDPSIFITKIIAGGAAAQDGRLRVNDSILRVNDVDVRDVTHSKAVEALKEAGCIVRLYVRRRKALTEKMVDIKLVKGPKGLGFSIAGGVGNQHIPGDNSIYVTKIIEGGAAHKDGKLQIGDKLLAVNCVCLEEVSHEDAVAALKNTPDVVYLKVAKPTSVFMNDSYAPPDITNSYSQHMDNHITPSGYLTQASNPATPGRYSPITKGMLGDDELTREPRKVVLHRGSTGLGFNIVGGEDGEGIFISFILAGGPADLCGELRKGDRIISVNGVDLRSATHEQAAAALKNAGQTVTIVAQYRPEEYSRFEAKIHDLREQMMNSSISSGSGSLRTSQKRTLYVRALFDYDKTKDSGLPSQGLNFKFGDILHVLNASDDEWWQARQVTVDGEVEEVGVIPSKRRVEKKERARLKTVKFNAKSRDKGVSPRRGMHVTSNASDSESSYRNVPNCGVCGCVSSTGGQEEYVLSYETVVQQEVNYTRPVIILGPMKDRINDDLISEFPDKFGSCVPRKCRAAPGLRPLCAEGRLYHPAFCSRYNQTKARLRGGPVQQPSVRDKCAVGGKHCILDVSGNAIKRLQLAQLHPIAVFIKPKSVENILEMNKRLTEEQGRKTFDRAMKLEQEFTEHFTAIVQGDTLEEIYSQVKQIIEEQSGPYIWVPAKDKL</sequence>
<dbReference type="PANTHER" id="PTHR23119">
    <property type="entry name" value="DISCS LARGE"/>
    <property type="match status" value="1"/>
</dbReference>
<dbReference type="AlphaFoldDB" id="A0AAY4B8S7"/>
<dbReference type="Pfam" id="PF10608">
    <property type="entry name" value="MAGUK_N_PEST"/>
    <property type="match status" value="1"/>
</dbReference>
<protein>
    <recommendedName>
        <fullName evidence="14">Discs large homolog 1-like protein</fullName>
    </recommendedName>
</protein>
<dbReference type="GO" id="GO:0045197">
    <property type="term" value="P:establishment or maintenance of epithelial cell apical/basal polarity"/>
    <property type="evidence" value="ECO:0007669"/>
    <property type="project" value="TreeGrafter"/>
</dbReference>
<evidence type="ECO:0000256" key="3">
    <source>
        <dbReference type="ARBA" id="ARBA00022443"/>
    </source>
</evidence>
<dbReference type="GO" id="GO:0019901">
    <property type="term" value="F:protein kinase binding"/>
    <property type="evidence" value="ECO:0007669"/>
    <property type="project" value="TreeGrafter"/>
</dbReference>
<feature type="domain" description="PDZ" evidence="11">
    <location>
        <begin position="173"/>
        <end position="260"/>
    </location>
</feature>
<keyword evidence="5 8" id="KW-0472">Membrane</keyword>
<dbReference type="InterPro" id="IPR001478">
    <property type="entry name" value="PDZ"/>
</dbReference>
<dbReference type="Pfam" id="PF10600">
    <property type="entry name" value="PDZ_assoc"/>
    <property type="match status" value="1"/>
</dbReference>
<dbReference type="CDD" id="cd06795">
    <property type="entry name" value="PDZ3_Dlg1-2-4-like"/>
    <property type="match status" value="1"/>
</dbReference>
<evidence type="ECO:0000256" key="7">
    <source>
        <dbReference type="SAM" id="MobiDB-lite"/>
    </source>
</evidence>
<accession>A0AAY4B8S7</accession>
<dbReference type="Ensembl" id="ENSDCDT00010018280.1">
    <property type="protein sequence ID" value="ENSDCDP00010017242.1"/>
    <property type="gene ID" value="ENSDCDG00010007003.1"/>
</dbReference>
<evidence type="ECO:0000259" key="10">
    <source>
        <dbReference type="PROSITE" id="PS50052"/>
    </source>
</evidence>
<dbReference type="FunFam" id="2.30.30.40:FF:000058">
    <property type="entry name" value="Disks large homolog 1 isoform X1"/>
    <property type="match status" value="1"/>
</dbReference>
<dbReference type="InterPro" id="IPR019590">
    <property type="entry name" value="DLG1_PEST_dom"/>
</dbReference>
<dbReference type="GO" id="GO:0098609">
    <property type="term" value="P:cell-cell adhesion"/>
    <property type="evidence" value="ECO:0007669"/>
    <property type="project" value="TreeGrafter"/>
</dbReference>
<keyword evidence="4" id="KW-0677">Repeat</keyword>
<feature type="domain" description="Guanylate kinase-like" evidence="10">
    <location>
        <begin position="675"/>
        <end position="843"/>
    </location>
</feature>
<dbReference type="Pfam" id="PF00018">
    <property type="entry name" value="SH3_1"/>
    <property type="match status" value="1"/>
</dbReference>
<dbReference type="SUPFAM" id="SSF52540">
    <property type="entry name" value="P-loop containing nucleoside triphosphate hydrolases"/>
    <property type="match status" value="1"/>
</dbReference>
<evidence type="ECO:0000256" key="2">
    <source>
        <dbReference type="ARBA" id="ARBA00007014"/>
    </source>
</evidence>
<dbReference type="GO" id="GO:0097120">
    <property type="term" value="P:receptor localization to synapse"/>
    <property type="evidence" value="ECO:0007669"/>
    <property type="project" value="TreeGrafter"/>
</dbReference>
<dbReference type="PIRSF" id="PIRSF001741">
    <property type="entry name" value="MAGUK_DLGH"/>
    <property type="match status" value="1"/>
</dbReference>
<feature type="domain" description="PDZ" evidence="11">
    <location>
        <begin position="417"/>
        <end position="498"/>
    </location>
</feature>
<dbReference type="InterPro" id="IPR036028">
    <property type="entry name" value="SH3-like_dom_sf"/>
</dbReference>
<dbReference type="GeneTree" id="ENSGT00940000164867"/>
<dbReference type="PANTHER" id="PTHR23119:SF5">
    <property type="entry name" value="DISKS LARGE HOMOLOG 1"/>
    <property type="match status" value="1"/>
</dbReference>
<dbReference type="GO" id="GO:0099072">
    <property type="term" value="P:regulation of postsynaptic membrane neurotransmitter receptor levels"/>
    <property type="evidence" value="ECO:0007669"/>
    <property type="project" value="TreeGrafter"/>
</dbReference>
<comment type="subcellular location">
    <subcellularLocation>
        <location evidence="1">Membrane</location>
        <topology evidence="1">Peripheral membrane protein</topology>
    </subcellularLocation>
</comment>
<dbReference type="GO" id="GO:0043005">
    <property type="term" value="C:neuron projection"/>
    <property type="evidence" value="ECO:0007669"/>
    <property type="project" value="InterPro"/>
</dbReference>
<evidence type="ECO:0000256" key="5">
    <source>
        <dbReference type="ARBA" id="ARBA00023136"/>
    </source>
</evidence>
<dbReference type="SMART" id="SM00326">
    <property type="entry name" value="SH3"/>
    <property type="match status" value="1"/>
</dbReference>
<dbReference type="FunFam" id="2.30.42.10:FF:000002">
    <property type="entry name" value="Disks large homolog 4 isoform 2"/>
    <property type="match status" value="1"/>
</dbReference>
<dbReference type="Pfam" id="PF00595">
    <property type="entry name" value="PDZ"/>
    <property type="match status" value="3"/>
</dbReference>
<reference evidence="12" key="2">
    <citation type="submission" date="2025-08" db="UniProtKB">
        <authorList>
            <consortium name="Ensembl"/>
        </authorList>
    </citation>
    <scope>IDENTIFICATION</scope>
</reference>
<keyword evidence="3 6" id="KW-0728">SH3 domain</keyword>
<evidence type="ECO:0000256" key="6">
    <source>
        <dbReference type="PROSITE-ProRule" id="PRU00192"/>
    </source>
</evidence>
<dbReference type="Proteomes" id="UP000694580">
    <property type="component" value="Chromosome 13"/>
</dbReference>
<feature type="compositionally biased region" description="Low complexity" evidence="7">
    <location>
        <begin position="10"/>
        <end position="22"/>
    </location>
</feature>
<dbReference type="InterPro" id="IPR016313">
    <property type="entry name" value="DLG1-like"/>
</dbReference>
<dbReference type="SUPFAM" id="SSF50156">
    <property type="entry name" value="PDZ domain-like"/>
    <property type="match status" value="3"/>
</dbReference>
<proteinExistence type="inferred from homology"/>
<feature type="region of interest" description="Disordered" evidence="7">
    <location>
        <begin position="613"/>
        <end position="635"/>
    </location>
</feature>
<dbReference type="SUPFAM" id="SSF50044">
    <property type="entry name" value="SH3-domain"/>
    <property type="match status" value="1"/>
</dbReference>
<evidence type="ECO:0000256" key="4">
    <source>
        <dbReference type="ARBA" id="ARBA00022737"/>
    </source>
</evidence>
<name>A0AAY4B8S7_9TELE</name>
<dbReference type="Gene3D" id="3.30.63.10">
    <property type="entry name" value="Guanylate Kinase phosphate binding domain"/>
    <property type="match status" value="1"/>
</dbReference>
<evidence type="ECO:0008006" key="14">
    <source>
        <dbReference type="Google" id="ProtNLM"/>
    </source>
</evidence>
<dbReference type="GO" id="GO:0016323">
    <property type="term" value="C:basolateral plasma membrane"/>
    <property type="evidence" value="ECO:0007669"/>
    <property type="project" value="TreeGrafter"/>
</dbReference>
<dbReference type="CDD" id="cd06724">
    <property type="entry name" value="PDZ2_Dlg1-2-4-like"/>
    <property type="match status" value="1"/>
</dbReference>
<keyword evidence="13" id="KW-1185">Reference proteome</keyword>
<dbReference type="GO" id="GO:0007268">
    <property type="term" value="P:chemical synaptic transmission"/>
    <property type="evidence" value="ECO:0007669"/>
    <property type="project" value="InterPro"/>
</dbReference>
<evidence type="ECO:0000256" key="8">
    <source>
        <dbReference type="SAM" id="Phobius"/>
    </source>
</evidence>
<dbReference type="InterPro" id="IPR001452">
    <property type="entry name" value="SH3_domain"/>
</dbReference>
<evidence type="ECO:0000259" key="9">
    <source>
        <dbReference type="PROSITE" id="PS50002"/>
    </source>
</evidence>
<dbReference type="SMART" id="SM00072">
    <property type="entry name" value="GuKc"/>
    <property type="match status" value="1"/>
</dbReference>
<dbReference type="Pfam" id="PF00625">
    <property type="entry name" value="Guanylate_kin"/>
    <property type="match status" value="1"/>
</dbReference>
<dbReference type="PROSITE" id="PS50052">
    <property type="entry name" value="GUANYLATE_KINASE_2"/>
    <property type="match status" value="1"/>
</dbReference>
<dbReference type="CDD" id="cd06723">
    <property type="entry name" value="PDZ1_Dlg1-2-4-like"/>
    <property type="match status" value="1"/>
</dbReference>
<dbReference type="SMART" id="SM01277">
    <property type="entry name" value="MAGUK_N_PEST"/>
    <property type="match status" value="1"/>
</dbReference>
<dbReference type="CDD" id="cd12031">
    <property type="entry name" value="SH3_DLG1"/>
    <property type="match status" value="1"/>
</dbReference>
<feature type="domain" description="SH3" evidence="9">
    <location>
        <begin position="532"/>
        <end position="602"/>
    </location>
</feature>
<dbReference type="PROSITE" id="PS50106">
    <property type="entry name" value="PDZ"/>
    <property type="match status" value="3"/>
</dbReference>
<dbReference type="InterPro" id="IPR019583">
    <property type="entry name" value="DLG1-4_PDZ_assoc"/>
</dbReference>
<dbReference type="Gene3D" id="2.30.30.40">
    <property type="entry name" value="SH3 Domains"/>
    <property type="match status" value="1"/>
</dbReference>
<dbReference type="InterPro" id="IPR008145">
    <property type="entry name" value="GK/Ca_channel_bsu"/>
</dbReference>
<dbReference type="InterPro" id="IPR050614">
    <property type="entry name" value="Synaptic_Scaffolding_LAP-MAGUK"/>
</dbReference>
<dbReference type="InterPro" id="IPR027417">
    <property type="entry name" value="P-loop_NTPase"/>
</dbReference>
<dbReference type="PROSITE" id="PS50002">
    <property type="entry name" value="SH3"/>
    <property type="match status" value="1"/>
</dbReference>
<feature type="domain" description="PDZ" evidence="11">
    <location>
        <begin position="268"/>
        <end position="355"/>
    </location>
</feature>
<dbReference type="InterPro" id="IPR008144">
    <property type="entry name" value="Guanylate_kin-like_dom"/>
</dbReference>
<dbReference type="InterPro" id="IPR036034">
    <property type="entry name" value="PDZ_sf"/>
</dbReference>
<comment type="similarity">
    <text evidence="2">Belongs to the MAGUK family.</text>
</comment>
<dbReference type="Gene3D" id="3.40.50.300">
    <property type="entry name" value="P-loop containing nucleotide triphosphate hydrolases"/>
    <property type="match status" value="2"/>
</dbReference>